<dbReference type="CDD" id="cd18111">
    <property type="entry name" value="ATP-synt_V_A-type_alpha_C"/>
    <property type="match status" value="1"/>
</dbReference>
<protein>
    <recommendedName>
        <fullName evidence="8">V-type ATP synthase alpha chain</fullName>
        <ecNumber evidence="8">7.1.2.2</ecNumber>
    </recommendedName>
    <alternativeName>
        <fullName evidence="8">V-ATPase subunit A</fullName>
    </alternativeName>
</protein>
<dbReference type="Gene3D" id="3.40.50.300">
    <property type="entry name" value="P-loop containing nucleotide triphosphate hydrolases"/>
    <property type="match status" value="1"/>
</dbReference>
<dbReference type="NCBIfam" id="NF003220">
    <property type="entry name" value="PRK04192.1"/>
    <property type="match status" value="1"/>
</dbReference>
<dbReference type="InterPro" id="IPR031686">
    <property type="entry name" value="ATP-synth_a_Xtn"/>
</dbReference>
<evidence type="ECO:0000259" key="12">
    <source>
        <dbReference type="Pfam" id="PF22919"/>
    </source>
</evidence>
<dbReference type="Pfam" id="PF00006">
    <property type="entry name" value="ATP-synt_ab"/>
    <property type="match status" value="1"/>
</dbReference>
<evidence type="ECO:0000256" key="4">
    <source>
        <dbReference type="ARBA" id="ARBA00022781"/>
    </source>
</evidence>
<dbReference type="GO" id="GO:0042777">
    <property type="term" value="P:proton motive force-driven plasma membrane ATP synthesis"/>
    <property type="evidence" value="ECO:0007669"/>
    <property type="project" value="UniProtKB-UniRule"/>
</dbReference>
<evidence type="ECO:0000259" key="10">
    <source>
        <dbReference type="Pfam" id="PF02874"/>
    </source>
</evidence>
<evidence type="ECO:0000256" key="2">
    <source>
        <dbReference type="ARBA" id="ARBA00022448"/>
    </source>
</evidence>
<dbReference type="InterPro" id="IPR036121">
    <property type="entry name" value="ATPase_F1/V1/A1_a/bsu_N_sf"/>
</dbReference>
<keyword evidence="4 8" id="KW-0375">Hydrogen ion transport</keyword>
<dbReference type="PANTHER" id="PTHR43607:SF1">
    <property type="entry name" value="H(+)-TRANSPORTING TWO-SECTOR ATPASE"/>
    <property type="match status" value="1"/>
</dbReference>
<dbReference type="HAMAP" id="MF_00309">
    <property type="entry name" value="ATP_synth_A_arch"/>
    <property type="match status" value="1"/>
</dbReference>
<dbReference type="AlphaFoldDB" id="A0A0S7WII7"/>
<evidence type="ECO:0000256" key="3">
    <source>
        <dbReference type="ARBA" id="ARBA00022741"/>
    </source>
</evidence>
<dbReference type="Gene3D" id="2.40.30.20">
    <property type="match status" value="1"/>
</dbReference>
<comment type="similarity">
    <text evidence="1 8">Belongs to the ATPase alpha/beta chains family.</text>
</comment>
<feature type="domain" description="ATP synthase A/B type C-terminal" evidence="12">
    <location>
        <begin position="442"/>
        <end position="543"/>
    </location>
</feature>
<dbReference type="Gene3D" id="2.40.50.100">
    <property type="match status" value="1"/>
</dbReference>
<keyword evidence="3 8" id="KW-0547">Nucleotide-binding</keyword>
<feature type="binding site" evidence="8">
    <location>
        <begin position="231"/>
        <end position="238"/>
    </location>
    <ligand>
        <name>ATP</name>
        <dbReference type="ChEBI" id="CHEBI:30616"/>
    </ligand>
</feature>
<proteinExistence type="inferred from homology"/>
<keyword evidence="5 8" id="KW-0067">ATP-binding</keyword>
<keyword evidence="6 8" id="KW-1278">Translocase</keyword>
<dbReference type="PANTHER" id="PTHR43607">
    <property type="entry name" value="V-TYPE PROTON ATPASE CATALYTIC SUBUNIT A"/>
    <property type="match status" value="1"/>
</dbReference>
<dbReference type="GO" id="GO:0046961">
    <property type="term" value="F:proton-transporting ATPase activity, rotational mechanism"/>
    <property type="evidence" value="ECO:0007669"/>
    <property type="project" value="InterPro"/>
</dbReference>
<reference evidence="13 14" key="1">
    <citation type="journal article" date="2015" name="Microbiome">
        <title>Genomic resolution of linkages in carbon, nitrogen, and sulfur cycling among widespread estuary sediment bacteria.</title>
        <authorList>
            <person name="Baker B.J."/>
            <person name="Lazar C.S."/>
            <person name="Teske A.P."/>
            <person name="Dick G.J."/>
        </authorList>
    </citation>
    <scope>NUCLEOTIDE SEQUENCE [LARGE SCALE GENOMIC DNA]</scope>
    <source>
        <strain evidence="13">DG_26</strain>
    </source>
</reference>
<dbReference type="EMBL" id="LIZT01000038">
    <property type="protein sequence ID" value="KPJ49875.1"/>
    <property type="molecule type" value="Genomic_DNA"/>
</dbReference>
<dbReference type="InterPro" id="IPR024034">
    <property type="entry name" value="ATPase_F1/V1_b/a_C"/>
</dbReference>
<dbReference type="CDD" id="cd18119">
    <property type="entry name" value="ATP-synt_V_A-type_alpha_N"/>
    <property type="match status" value="1"/>
</dbReference>
<dbReference type="FunFam" id="2.40.30.20:FF:000002">
    <property type="entry name" value="V-type proton ATPase catalytic subunit A"/>
    <property type="match status" value="1"/>
</dbReference>
<dbReference type="EC" id="7.1.2.2" evidence="8"/>
<dbReference type="CDD" id="cd01134">
    <property type="entry name" value="V_A-ATPase_A"/>
    <property type="match status" value="1"/>
</dbReference>
<evidence type="ECO:0000313" key="14">
    <source>
        <dbReference type="Proteomes" id="UP000051124"/>
    </source>
</evidence>
<name>A0A0S7WII7_UNCT6</name>
<evidence type="ECO:0000313" key="13">
    <source>
        <dbReference type="EMBL" id="KPJ49875.1"/>
    </source>
</evidence>
<gene>
    <name evidence="8" type="primary">atpA</name>
    <name evidence="13" type="ORF">AMJ40_04515</name>
</gene>
<dbReference type="SUPFAM" id="SSF47917">
    <property type="entry name" value="C-terminal domain of alpha and beta subunits of F1 ATP synthase"/>
    <property type="match status" value="1"/>
</dbReference>
<dbReference type="GO" id="GO:0045259">
    <property type="term" value="C:proton-transporting ATP synthase complex"/>
    <property type="evidence" value="ECO:0007669"/>
    <property type="project" value="UniProtKB-ARBA"/>
</dbReference>
<comment type="catalytic activity">
    <reaction evidence="8">
        <text>ATP + H2O + 4 H(+)(in) = ADP + phosphate + 5 H(+)(out)</text>
        <dbReference type="Rhea" id="RHEA:57720"/>
        <dbReference type="ChEBI" id="CHEBI:15377"/>
        <dbReference type="ChEBI" id="CHEBI:15378"/>
        <dbReference type="ChEBI" id="CHEBI:30616"/>
        <dbReference type="ChEBI" id="CHEBI:43474"/>
        <dbReference type="ChEBI" id="CHEBI:456216"/>
        <dbReference type="EC" id="7.1.2.2"/>
    </reaction>
</comment>
<evidence type="ECO:0000256" key="5">
    <source>
        <dbReference type="ARBA" id="ARBA00022840"/>
    </source>
</evidence>
<feature type="domain" description="ATPase F1/V1/A1 complex alpha/beta subunit N-terminal" evidence="10">
    <location>
        <begin position="6"/>
        <end position="67"/>
    </location>
</feature>
<comment type="function">
    <text evidence="8">Produces ATP from ADP in the presence of a proton gradient across the membrane. The V-type alpha chain is a catalytic subunit.</text>
</comment>
<dbReference type="GO" id="GO:0005524">
    <property type="term" value="F:ATP binding"/>
    <property type="evidence" value="ECO:0007669"/>
    <property type="project" value="UniProtKB-UniRule"/>
</dbReference>
<dbReference type="InterPro" id="IPR022878">
    <property type="entry name" value="V-ATPase_asu"/>
</dbReference>
<feature type="domain" description="ATPsynthase alpha/beta subunit barrel-sandwich" evidence="11">
    <location>
        <begin position="109"/>
        <end position="193"/>
    </location>
</feature>
<organism evidence="13 14">
    <name type="scientific">candidate division TA06 bacterium DG_26</name>
    <dbReference type="NCBI Taxonomy" id="1703771"/>
    <lineage>
        <taxon>Bacteria</taxon>
        <taxon>Bacteria division TA06</taxon>
    </lineage>
</organism>
<dbReference type="Pfam" id="PF02874">
    <property type="entry name" value="ATP-synt_ab_N"/>
    <property type="match status" value="1"/>
</dbReference>
<dbReference type="Pfam" id="PF16886">
    <property type="entry name" value="ATP-synt_ab_Xtn"/>
    <property type="match status" value="1"/>
</dbReference>
<dbReference type="InterPro" id="IPR000194">
    <property type="entry name" value="ATPase_F1/V1/A1_a/bsu_nucl-bd"/>
</dbReference>
<dbReference type="SUPFAM" id="SSF52540">
    <property type="entry name" value="P-loop containing nucleoside triphosphate hydrolases"/>
    <property type="match status" value="1"/>
</dbReference>
<evidence type="ECO:0000259" key="9">
    <source>
        <dbReference type="Pfam" id="PF00006"/>
    </source>
</evidence>
<dbReference type="InterPro" id="IPR004100">
    <property type="entry name" value="ATPase_F1/V1/A1_a/bsu_N"/>
</dbReference>
<feature type="domain" description="ATPase F1/V1/A1 complex alpha/beta subunit nucleotide-binding" evidence="9">
    <location>
        <begin position="211"/>
        <end position="434"/>
    </location>
</feature>
<dbReference type="InterPro" id="IPR055190">
    <property type="entry name" value="ATP-synt_VA_C"/>
</dbReference>
<dbReference type="InterPro" id="IPR027417">
    <property type="entry name" value="P-loop_NTPase"/>
</dbReference>
<keyword evidence="8" id="KW-0066">ATP synthesis</keyword>
<dbReference type="Gene3D" id="1.10.1140.10">
    <property type="entry name" value="Bovine Mitochondrial F1-atpase, Atp Synthase Beta Chain, Chain D, domain 3"/>
    <property type="match status" value="1"/>
</dbReference>
<evidence type="ECO:0000256" key="7">
    <source>
        <dbReference type="ARBA" id="ARBA00023065"/>
    </source>
</evidence>
<keyword evidence="7 8" id="KW-0406">Ion transport</keyword>
<dbReference type="PATRIC" id="fig|1703771.3.peg.1482"/>
<evidence type="ECO:0000256" key="6">
    <source>
        <dbReference type="ARBA" id="ARBA00022967"/>
    </source>
</evidence>
<sequence length="583" mass="65196">MKEGRIVKVSGPLVVAEGMTGCKMYDVVNVSEKKIIGEIIELKGDFASIQVYEETGGIGPGEPVYTTFEPLSVELGPGLIESIYDGIQRPLDLIEKMVGDYIQRGVSLPGLDRERRWEFSAKKKKGDKVVPGDVLGVVQESVLVEHRVLVPPDVQGEIEEIKSGKLRVEETIAKVKTSEGGRELNLFHRWPVRIPRPYKKKFSPHEPLVTGQRVIDTFFPTGKGGTACCPGPFGSGKTVIQHQLAKWADADIIVYIGCGERGNEMTDVLLEFPELKDPRSGEPLMKRTVLIANTSNMPVAAREASVYTGITIAEYFRDMGYSVAVMADSTSRWAEAMREISGRMEEMPGEEGYPAYLGARIAEFYERAGRVQCLGSDSREGALSVVGAVSPPGGDLSDAVVQATLRVVKVFWSLEDRLAARRHFPAISWLNSYSLYTDSLKDYFTNKISEDFVELQKEAMKLLEQEAELEEIVRLVGFDALSPQDRLILEAARSIREDFLHQNAFHEADTYTSLGKQWKMLHLILHFYYSARDALEKGADIEQLEKLEVREKIARAKYIEEKQLDRITAIEKEASLAINKHFV</sequence>
<dbReference type="Pfam" id="PF22919">
    <property type="entry name" value="ATP-synt_VA_C"/>
    <property type="match status" value="1"/>
</dbReference>
<evidence type="ECO:0000256" key="1">
    <source>
        <dbReference type="ARBA" id="ARBA00008936"/>
    </source>
</evidence>
<dbReference type="GO" id="GO:0046933">
    <property type="term" value="F:proton-transporting ATP synthase activity, rotational mechanism"/>
    <property type="evidence" value="ECO:0007669"/>
    <property type="project" value="UniProtKB-UniRule"/>
</dbReference>
<comment type="caution">
    <text evidence="13">The sequence shown here is derived from an EMBL/GenBank/DDBJ whole genome shotgun (WGS) entry which is preliminary data.</text>
</comment>
<evidence type="ECO:0000259" key="11">
    <source>
        <dbReference type="Pfam" id="PF16886"/>
    </source>
</evidence>
<dbReference type="SUPFAM" id="SSF50615">
    <property type="entry name" value="N-terminal domain of alpha and beta subunits of F1 ATP synthase"/>
    <property type="match status" value="1"/>
</dbReference>
<dbReference type="InterPro" id="IPR023366">
    <property type="entry name" value="ATP_synth_asu-like_sf"/>
</dbReference>
<dbReference type="Proteomes" id="UP000051124">
    <property type="component" value="Unassembled WGS sequence"/>
</dbReference>
<evidence type="ECO:0000256" key="8">
    <source>
        <dbReference type="HAMAP-Rule" id="MF_00309"/>
    </source>
</evidence>
<accession>A0A0S7WII7</accession>
<keyword evidence="2 8" id="KW-0813">Transport</keyword>